<evidence type="ECO:0000313" key="7">
    <source>
        <dbReference type="Proteomes" id="UP000260812"/>
    </source>
</evidence>
<evidence type="ECO:0000313" key="6">
    <source>
        <dbReference type="EMBL" id="RGE59110.1"/>
    </source>
</evidence>
<dbReference type="Gene3D" id="3.40.720.10">
    <property type="entry name" value="Alkaline Phosphatase, subunit A"/>
    <property type="match status" value="1"/>
</dbReference>
<evidence type="ECO:0000256" key="2">
    <source>
        <dbReference type="ARBA" id="ARBA00022723"/>
    </source>
</evidence>
<organism evidence="6 7">
    <name type="scientific">Eisenbergiella massiliensis</name>
    <dbReference type="NCBI Taxonomy" id="1720294"/>
    <lineage>
        <taxon>Bacteria</taxon>
        <taxon>Bacillati</taxon>
        <taxon>Bacillota</taxon>
        <taxon>Clostridia</taxon>
        <taxon>Lachnospirales</taxon>
        <taxon>Lachnospiraceae</taxon>
        <taxon>Eisenbergiella</taxon>
    </lineage>
</organism>
<keyword evidence="3" id="KW-0378">Hydrolase</keyword>
<comment type="similarity">
    <text evidence="1">Belongs to the sulfatase family.</text>
</comment>
<dbReference type="PROSITE" id="PS00523">
    <property type="entry name" value="SULFATASE_1"/>
    <property type="match status" value="1"/>
</dbReference>
<dbReference type="PANTHER" id="PTHR42693:SF53">
    <property type="entry name" value="ENDO-4-O-SULFATASE"/>
    <property type="match status" value="1"/>
</dbReference>
<dbReference type="EMBL" id="QVLV01000009">
    <property type="protein sequence ID" value="RGE59110.1"/>
    <property type="molecule type" value="Genomic_DNA"/>
</dbReference>
<dbReference type="InterPro" id="IPR000917">
    <property type="entry name" value="Sulfatase_N"/>
</dbReference>
<dbReference type="PANTHER" id="PTHR42693">
    <property type="entry name" value="ARYLSULFATASE FAMILY MEMBER"/>
    <property type="match status" value="1"/>
</dbReference>
<evidence type="ECO:0000256" key="1">
    <source>
        <dbReference type="ARBA" id="ARBA00008779"/>
    </source>
</evidence>
<dbReference type="GeneID" id="97987963"/>
<dbReference type="CDD" id="cd16143">
    <property type="entry name" value="ARS_like"/>
    <property type="match status" value="1"/>
</dbReference>
<dbReference type="GO" id="GO:0046872">
    <property type="term" value="F:metal ion binding"/>
    <property type="evidence" value="ECO:0007669"/>
    <property type="project" value="UniProtKB-KW"/>
</dbReference>
<dbReference type="RefSeq" id="WP_117544775.1">
    <property type="nucleotide sequence ID" value="NZ_JBKUNB010000002.1"/>
</dbReference>
<dbReference type="Gene3D" id="3.30.1120.10">
    <property type="match status" value="1"/>
</dbReference>
<evidence type="ECO:0000256" key="4">
    <source>
        <dbReference type="ARBA" id="ARBA00022837"/>
    </source>
</evidence>
<dbReference type="PROSITE" id="PS00149">
    <property type="entry name" value="SULFATASE_2"/>
    <property type="match status" value="1"/>
</dbReference>
<proteinExistence type="inferred from homology"/>
<feature type="domain" description="Sulfatase N-terminal" evidence="5">
    <location>
        <begin position="4"/>
        <end position="354"/>
    </location>
</feature>
<accession>A0A3E3I323</accession>
<evidence type="ECO:0000256" key="3">
    <source>
        <dbReference type="ARBA" id="ARBA00022801"/>
    </source>
</evidence>
<dbReference type="Proteomes" id="UP000260812">
    <property type="component" value="Unassembled WGS sequence"/>
</dbReference>
<dbReference type="Pfam" id="PF00884">
    <property type="entry name" value="Sulfatase"/>
    <property type="match status" value="1"/>
</dbReference>
<evidence type="ECO:0000259" key="5">
    <source>
        <dbReference type="Pfam" id="PF00884"/>
    </source>
</evidence>
<keyword evidence="4" id="KW-0106">Calcium</keyword>
<dbReference type="InterPro" id="IPR024607">
    <property type="entry name" value="Sulfatase_CS"/>
</dbReference>
<reference evidence="6" key="1">
    <citation type="submission" date="2018-08" db="EMBL/GenBank/DDBJ databases">
        <title>A genome reference for cultivated species of the human gut microbiota.</title>
        <authorList>
            <person name="Zou Y."/>
            <person name="Xue W."/>
            <person name="Luo G."/>
        </authorList>
    </citation>
    <scope>NUCLEOTIDE SEQUENCE [LARGE SCALE GENOMIC DNA]</scope>
    <source>
        <strain evidence="6">TF05-5AC</strain>
    </source>
</reference>
<sequence>MRKPNLIYILADDMGYGDISALNEHCGFKTPNLDEMAENGVCFTDAHATAAVCTPSRYGILTGRYNWRSRLKSSVMGGYSEALIEKGRKTLADMLKENGYRTAMVGKWHLGMNFAKEEGFVEKPDFGVCDHVDYHGKIEGSPISNGFEYFYGISGSLDMPPYIYIENDHFTAQPDHVTKGTGKGFFREGPTAPGFVHEKVLDELTEKVLEKMEEYREEPFFLYFPMPAPHTPILPASQFCGKSGTNEYGDFVLHCDDVAGRIDRKLKELGLYENTIVIYTSDNGCSPMADYPELLSQGHNPSYVFRGTKADIYEGGHRIPLIVQWPDRVPEGRRCSRIVCLCDIMATMADILGISLDAETAVDSVSNLPLWLNPDEEEVRADLIHQSIDGSLSIRKGKFKLEMCPGSGGWSEPKPGEEPEGAPSFQLYDLSEDIGERKNVIEEYPEVVKELREILKAHIFRGRSTPGPAQHNDGAAVWETIRWVE</sequence>
<dbReference type="GO" id="GO:0004065">
    <property type="term" value="F:arylsulfatase activity"/>
    <property type="evidence" value="ECO:0007669"/>
    <property type="project" value="TreeGrafter"/>
</dbReference>
<dbReference type="AlphaFoldDB" id="A0A3E3I323"/>
<dbReference type="SUPFAM" id="SSF53649">
    <property type="entry name" value="Alkaline phosphatase-like"/>
    <property type="match status" value="1"/>
</dbReference>
<comment type="caution">
    <text evidence="6">The sequence shown here is derived from an EMBL/GenBank/DDBJ whole genome shotgun (WGS) entry which is preliminary data.</text>
</comment>
<name>A0A3E3I323_9FIRM</name>
<protein>
    <submittedName>
        <fullName evidence="6">Arylsulfatase</fullName>
    </submittedName>
</protein>
<dbReference type="InterPro" id="IPR050738">
    <property type="entry name" value="Sulfatase"/>
</dbReference>
<dbReference type="InterPro" id="IPR017850">
    <property type="entry name" value="Alkaline_phosphatase_core_sf"/>
</dbReference>
<gene>
    <name evidence="6" type="ORF">DXC51_14095</name>
</gene>
<keyword evidence="7" id="KW-1185">Reference proteome</keyword>
<keyword evidence="2" id="KW-0479">Metal-binding</keyword>